<dbReference type="EMBL" id="CP090895">
    <property type="protein sequence ID" value="ULT87379.1"/>
    <property type="molecule type" value="Genomic_DNA"/>
</dbReference>
<organism evidence="7 8">
    <name type="scientific">Caenorhabditis briggsae</name>
    <dbReference type="NCBI Taxonomy" id="6238"/>
    <lineage>
        <taxon>Eukaryota</taxon>
        <taxon>Metazoa</taxon>
        <taxon>Ecdysozoa</taxon>
        <taxon>Nematoda</taxon>
        <taxon>Chromadorea</taxon>
        <taxon>Rhabditida</taxon>
        <taxon>Rhabditina</taxon>
        <taxon>Rhabditomorpha</taxon>
        <taxon>Rhabditoidea</taxon>
        <taxon>Rhabditidae</taxon>
        <taxon>Peloderinae</taxon>
        <taxon>Caenorhabditis</taxon>
    </lineage>
</organism>
<feature type="transmembrane region" description="Helical" evidence="5">
    <location>
        <begin position="7"/>
        <end position="27"/>
    </location>
</feature>
<dbReference type="GO" id="GO:0016020">
    <property type="term" value="C:membrane"/>
    <property type="evidence" value="ECO:0007669"/>
    <property type="project" value="UniProtKB-SubCell"/>
</dbReference>
<keyword evidence="4 5" id="KW-0472">Membrane</keyword>
<feature type="transmembrane region" description="Helical" evidence="5">
    <location>
        <begin position="249"/>
        <end position="272"/>
    </location>
</feature>
<evidence type="ECO:0000256" key="2">
    <source>
        <dbReference type="ARBA" id="ARBA00022692"/>
    </source>
</evidence>
<dbReference type="PANTHER" id="PTHR23017:SF7">
    <property type="entry name" value="G-PROTEIN COUPLED RECEPTORS FAMILY 1 PROFILE DOMAIN-CONTAINING PROTEIN"/>
    <property type="match status" value="1"/>
</dbReference>
<protein>
    <recommendedName>
        <fullName evidence="6">G-protein coupled receptors family 1 profile domain-containing protein</fullName>
    </recommendedName>
</protein>
<feature type="domain" description="G-protein coupled receptors family 1 profile" evidence="6">
    <location>
        <begin position="18"/>
        <end position="239"/>
    </location>
</feature>
<evidence type="ECO:0000256" key="5">
    <source>
        <dbReference type="SAM" id="Phobius"/>
    </source>
</evidence>
<dbReference type="AlphaFoldDB" id="A0AAE9CY94"/>
<dbReference type="PANTHER" id="PTHR23017">
    <property type="entry name" value="SERPENTINE RECEPTOR, CLASS X"/>
    <property type="match status" value="1"/>
</dbReference>
<dbReference type="Pfam" id="PF10328">
    <property type="entry name" value="7TM_GPCR_Srx"/>
    <property type="match status" value="1"/>
</dbReference>
<dbReference type="CDD" id="cd00637">
    <property type="entry name" value="7tm_classA_rhodopsin-like"/>
    <property type="match status" value="1"/>
</dbReference>
<feature type="transmembrane region" description="Helical" evidence="5">
    <location>
        <begin position="79"/>
        <end position="102"/>
    </location>
</feature>
<keyword evidence="3 5" id="KW-1133">Transmembrane helix</keyword>
<proteinExistence type="predicted"/>
<reference evidence="7 8" key="1">
    <citation type="submission" date="2022-02" db="EMBL/GenBank/DDBJ databases">
        <title>Chromosome-level reference genomes for two strains of Caenorhabditis briggsae: an improved platform for comparative genomics.</title>
        <authorList>
            <person name="Stevens L."/>
            <person name="Andersen E.C."/>
        </authorList>
    </citation>
    <scope>NUCLEOTIDE SEQUENCE [LARGE SCALE GENOMIC DNA]</scope>
    <source>
        <strain evidence="7">QX1410_ONT</strain>
        <tissue evidence="7">Whole-organism</tissue>
    </source>
</reference>
<comment type="subcellular location">
    <subcellularLocation>
        <location evidence="1">Membrane</location>
    </subcellularLocation>
</comment>
<dbReference type="PROSITE" id="PS50262">
    <property type="entry name" value="G_PROTEIN_RECEP_F1_2"/>
    <property type="match status" value="1"/>
</dbReference>
<sequence length="301" mass="34656">MDDINQTVYALLPISLIGSVLNWSIFWAVHKLQCFNHSFGYLSANQAIADAMHSTTFLLYFCPMVLLNEPTLKAWSHHCGFVLLLFYELSVMIHLAVSLNRFTAVWAPYKYNTIFSNFNTKIMIVGIYVFVGSVAVLFYEKFCYFYYDEKIRFLTFTNSEFCGYIGWYGDFLKNSAIVAVVVSIDILTVLNVRKMSRKVVANLSDSAQDRLSCREMRFLKQTVTQGVVFMSELLTYFFVPQYFENKWILFFATSFAWVAVHALDGMVVVIFNPEVRGFLSCREKKHRVSSTAHTKHSGLQA</sequence>
<dbReference type="InterPro" id="IPR019430">
    <property type="entry name" value="7TM_GPCR_serpentine_rcpt_Srx"/>
</dbReference>
<evidence type="ECO:0000313" key="8">
    <source>
        <dbReference type="Proteomes" id="UP000827892"/>
    </source>
</evidence>
<dbReference type="SUPFAM" id="SSF81321">
    <property type="entry name" value="Family A G protein-coupled receptor-like"/>
    <property type="match status" value="1"/>
</dbReference>
<evidence type="ECO:0000256" key="1">
    <source>
        <dbReference type="ARBA" id="ARBA00004370"/>
    </source>
</evidence>
<dbReference type="Gene3D" id="1.20.1070.10">
    <property type="entry name" value="Rhodopsin 7-helix transmembrane proteins"/>
    <property type="match status" value="1"/>
</dbReference>
<evidence type="ECO:0000259" key="6">
    <source>
        <dbReference type="PROSITE" id="PS50262"/>
    </source>
</evidence>
<evidence type="ECO:0000256" key="3">
    <source>
        <dbReference type="ARBA" id="ARBA00022989"/>
    </source>
</evidence>
<evidence type="ECO:0000313" key="7">
    <source>
        <dbReference type="EMBL" id="ULT87379.1"/>
    </source>
</evidence>
<feature type="transmembrane region" description="Helical" evidence="5">
    <location>
        <begin position="175"/>
        <end position="192"/>
    </location>
</feature>
<dbReference type="InterPro" id="IPR017452">
    <property type="entry name" value="GPCR_Rhodpsn_7TM"/>
</dbReference>
<name>A0AAE9CY94_CAEBR</name>
<accession>A0AAE9CY94</accession>
<dbReference type="Proteomes" id="UP000827892">
    <property type="component" value="Chromosome V"/>
</dbReference>
<gene>
    <name evidence="7" type="ORF">L3Y34_006891</name>
</gene>
<evidence type="ECO:0000256" key="4">
    <source>
        <dbReference type="ARBA" id="ARBA00023136"/>
    </source>
</evidence>
<feature type="transmembrane region" description="Helical" evidence="5">
    <location>
        <begin position="122"/>
        <end position="139"/>
    </location>
</feature>
<keyword evidence="2 5" id="KW-0812">Transmembrane</keyword>